<evidence type="ECO:0000313" key="3">
    <source>
        <dbReference type="Proteomes" id="UP001233999"/>
    </source>
</evidence>
<reference evidence="2" key="2">
    <citation type="submission" date="2023-05" db="EMBL/GenBank/DDBJ databases">
        <authorList>
            <person name="Fouks B."/>
        </authorList>
    </citation>
    <scope>NUCLEOTIDE SEQUENCE</scope>
    <source>
        <strain evidence="2">Stay&amp;Tobe</strain>
        <tissue evidence="2">Testes</tissue>
    </source>
</reference>
<dbReference type="Proteomes" id="UP001233999">
    <property type="component" value="Unassembled WGS sequence"/>
</dbReference>
<name>A0AAD7ZY41_DIPPU</name>
<protein>
    <submittedName>
        <fullName evidence="2">Uncharacterized protein</fullName>
    </submittedName>
</protein>
<reference evidence="2" key="1">
    <citation type="journal article" date="2023" name="IScience">
        <title>Live-bearing cockroach genome reveals convergent evolutionary mechanisms linked to viviparity in insects and beyond.</title>
        <authorList>
            <person name="Fouks B."/>
            <person name="Harrison M.C."/>
            <person name="Mikhailova A.A."/>
            <person name="Marchal E."/>
            <person name="English S."/>
            <person name="Carruthers M."/>
            <person name="Jennings E.C."/>
            <person name="Chiamaka E.L."/>
            <person name="Frigard R.A."/>
            <person name="Pippel M."/>
            <person name="Attardo G.M."/>
            <person name="Benoit J.B."/>
            <person name="Bornberg-Bauer E."/>
            <person name="Tobe S.S."/>
        </authorList>
    </citation>
    <scope>NUCLEOTIDE SEQUENCE</scope>
    <source>
        <strain evidence="2">Stay&amp;Tobe</strain>
    </source>
</reference>
<evidence type="ECO:0000256" key="1">
    <source>
        <dbReference type="SAM" id="MobiDB-lite"/>
    </source>
</evidence>
<keyword evidence="3" id="KW-1185">Reference proteome</keyword>
<feature type="compositionally biased region" description="Polar residues" evidence="1">
    <location>
        <begin position="41"/>
        <end position="50"/>
    </location>
</feature>
<proteinExistence type="predicted"/>
<evidence type="ECO:0000313" key="2">
    <source>
        <dbReference type="EMBL" id="KAJ9588801.1"/>
    </source>
</evidence>
<feature type="non-terminal residue" evidence="2">
    <location>
        <position position="1"/>
    </location>
</feature>
<feature type="non-terminal residue" evidence="2">
    <location>
        <position position="124"/>
    </location>
</feature>
<comment type="caution">
    <text evidence="2">The sequence shown here is derived from an EMBL/GenBank/DDBJ whole genome shotgun (WGS) entry which is preliminary data.</text>
</comment>
<organism evidence="2 3">
    <name type="scientific">Diploptera punctata</name>
    <name type="common">Pacific beetle cockroach</name>
    <dbReference type="NCBI Taxonomy" id="6984"/>
    <lineage>
        <taxon>Eukaryota</taxon>
        <taxon>Metazoa</taxon>
        <taxon>Ecdysozoa</taxon>
        <taxon>Arthropoda</taxon>
        <taxon>Hexapoda</taxon>
        <taxon>Insecta</taxon>
        <taxon>Pterygota</taxon>
        <taxon>Neoptera</taxon>
        <taxon>Polyneoptera</taxon>
        <taxon>Dictyoptera</taxon>
        <taxon>Blattodea</taxon>
        <taxon>Blaberoidea</taxon>
        <taxon>Blaberidae</taxon>
        <taxon>Diplopterinae</taxon>
        <taxon>Diploptera</taxon>
    </lineage>
</organism>
<gene>
    <name evidence="2" type="ORF">L9F63_017912</name>
</gene>
<dbReference type="EMBL" id="JASPKZ010005303">
    <property type="protein sequence ID" value="KAJ9588801.1"/>
    <property type="molecule type" value="Genomic_DNA"/>
</dbReference>
<feature type="region of interest" description="Disordered" evidence="1">
    <location>
        <begin position="1"/>
        <end position="54"/>
    </location>
</feature>
<feature type="compositionally biased region" description="Basic residues" evidence="1">
    <location>
        <begin position="1"/>
        <end position="13"/>
    </location>
</feature>
<dbReference type="AlphaFoldDB" id="A0AAD7ZY41"/>
<accession>A0AAD7ZY41</accession>
<sequence>KPKPAKVLPRRPGRLPNTPRRSFRYHDPNLKPRTRHLPQSPMITTTNFNKSPIKMMPPLSLSINGKSSAEETKHNVYWTDIVKIGTSRKTWENRVPPPPIFEGPIRRLSPRAQCPLIYYEQGFG</sequence>